<protein>
    <submittedName>
        <fullName evidence="2">Si:dkey-86e18.1</fullName>
    </submittedName>
</protein>
<dbReference type="GO" id="GO:0000350">
    <property type="term" value="P:generation of catalytic spliceosome for second transesterification step"/>
    <property type="evidence" value="ECO:0007669"/>
    <property type="project" value="InterPro"/>
</dbReference>
<dbReference type="GeneTree" id="ENSGT00410000029447"/>
<organism evidence="2 3">
    <name type="scientific">Myripristis murdjan</name>
    <name type="common">pinecone soldierfish</name>
    <dbReference type="NCBI Taxonomy" id="586833"/>
    <lineage>
        <taxon>Eukaryota</taxon>
        <taxon>Metazoa</taxon>
        <taxon>Chordata</taxon>
        <taxon>Craniata</taxon>
        <taxon>Vertebrata</taxon>
        <taxon>Euteleostomi</taxon>
        <taxon>Actinopterygii</taxon>
        <taxon>Neopterygii</taxon>
        <taxon>Teleostei</taxon>
        <taxon>Neoteleostei</taxon>
        <taxon>Acanthomorphata</taxon>
        <taxon>Holocentriformes</taxon>
        <taxon>Holocentridae</taxon>
        <taxon>Myripristis</taxon>
    </lineage>
</organism>
<name>A0A667YGR2_9TELE</name>
<reference evidence="2" key="3">
    <citation type="submission" date="2025-09" db="UniProtKB">
        <authorList>
            <consortium name="Ensembl"/>
        </authorList>
    </citation>
    <scope>IDENTIFICATION</scope>
</reference>
<feature type="region of interest" description="Disordered" evidence="1">
    <location>
        <begin position="310"/>
        <end position="335"/>
    </location>
</feature>
<dbReference type="Pfam" id="PF06246">
    <property type="entry name" value="Isy1"/>
    <property type="match status" value="1"/>
</dbReference>
<feature type="compositionally biased region" description="Polar residues" evidence="1">
    <location>
        <begin position="174"/>
        <end position="195"/>
    </location>
</feature>
<feature type="region of interest" description="Disordered" evidence="1">
    <location>
        <begin position="146"/>
        <end position="230"/>
    </location>
</feature>
<dbReference type="Ensembl" id="ENSMMDT00005030274.1">
    <property type="protein sequence ID" value="ENSMMDP00005029580.1"/>
    <property type="gene ID" value="ENSMMDG00005014070.1"/>
</dbReference>
<gene>
    <name evidence="2" type="primary">si:dkey-86e18.1</name>
</gene>
<dbReference type="InterPro" id="IPR009360">
    <property type="entry name" value="Isy1"/>
</dbReference>
<evidence type="ECO:0000313" key="2">
    <source>
        <dbReference type="Ensembl" id="ENSMMDP00005029580.1"/>
    </source>
</evidence>
<keyword evidence="3" id="KW-1185">Reference proteome</keyword>
<dbReference type="Proteomes" id="UP000472263">
    <property type="component" value="Chromosome 4"/>
</dbReference>
<evidence type="ECO:0000313" key="3">
    <source>
        <dbReference type="Proteomes" id="UP000472263"/>
    </source>
</evidence>
<feature type="compositionally biased region" description="Basic and acidic residues" evidence="1">
    <location>
        <begin position="196"/>
        <end position="205"/>
    </location>
</feature>
<evidence type="ECO:0000256" key="1">
    <source>
        <dbReference type="SAM" id="MobiDB-lite"/>
    </source>
</evidence>
<reference evidence="2" key="1">
    <citation type="submission" date="2019-06" db="EMBL/GenBank/DDBJ databases">
        <authorList>
            <consortium name="Wellcome Sanger Institute Data Sharing"/>
        </authorList>
    </citation>
    <scope>NUCLEOTIDE SEQUENCE [LARGE SCALE GENOMIC DNA]</scope>
</reference>
<proteinExistence type="predicted"/>
<dbReference type="AlphaFoldDB" id="A0A667YGR2"/>
<accession>A0A667YGR2</accession>
<reference evidence="2" key="2">
    <citation type="submission" date="2025-08" db="UniProtKB">
        <authorList>
            <consortium name="Ensembl"/>
        </authorList>
    </citation>
    <scope>IDENTIFICATION</scope>
</reference>
<dbReference type="InParanoid" id="A0A667YGR2"/>
<sequence length="354" mass="39182">MRRLATAARSFSIPPASCQSRDIVAVGSYGDCKADPLGMARNEEKQQGRLNRLWLQREREEGRIKDVHERRPKLSTLNSASSVKKWIPSIKSEIEYYLEQSQLSHYPERKIAEFQLCIEALEREYKSFITKLRVLDPSCKHKPWTPRAYAKRRADTQDSQSIVKKPRSCESHDTSGPVSGAQTASVSTWTGSSKTSADERQEHLSQSESRNPVPTEPDLDSSGPVCADQDQPLAFDHTRLAVAVAGFRGPSTQPSSSHTQSLARVLQSSLPNLCNSPLRQHCSTQNKDTAGVREDKAAIGLFIGQKGSLPDQRSGFGAAERIPERSSTTGTMDRRTEDVLGLGCYSSSDEECDT</sequence>